<gene>
    <name evidence="2" type="ORF">AVDCRST_MAG10-3602</name>
</gene>
<feature type="non-terminal residue" evidence="2">
    <location>
        <position position="1"/>
    </location>
</feature>
<feature type="non-terminal residue" evidence="2">
    <location>
        <position position="140"/>
    </location>
</feature>
<dbReference type="AlphaFoldDB" id="A0A6J4JC26"/>
<evidence type="ECO:0000313" key="2">
    <source>
        <dbReference type="EMBL" id="CAA9276202.1"/>
    </source>
</evidence>
<reference evidence="2" key="1">
    <citation type="submission" date="2020-02" db="EMBL/GenBank/DDBJ databases">
        <authorList>
            <person name="Meier V. D."/>
        </authorList>
    </citation>
    <scope>NUCLEOTIDE SEQUENCE</scope>
    <source>
        <strain evidence="2">AVDCRST_MAG10</strain>
    </source>
</reference>
<sequence>GAGRPQQGQAGHERRVAALHGCGRLLRRDRFGLLVHHLRACRHCHAGRLGARLRLRRAVAAVPDPRQGPPGRGRRRRQPGRRGRRPRLLPVVERLALRPLRRCGRPGQRAGVRSADRGRRPDPHGRRRLRLRPGVRPEGL</sequence>
<feature type="region of interest" description="Disordered" evidence="1">
    <location>
        <begin position="60"/>
        <end position="140"/>
    </location>
</feature>
<name>A0A6J4JC26_9ACTN</name>
<evidence type="ECO:0000256" key="1">
    <source>
        <dbReference type="SAM" id="MobiDB-lite"/>
    </source>
</evidence>
<feature type="compositionally biased region" description="Basic residues" evidence="1">
    <location>
        <begin position="72"/>
        <end position="87"/>
    </location>
</feature>
<protein>
    <submittedName>
        <fullName evidence="2">Uncharacterized protein</fullName>
    </submittedName>
</protein>
<dbReference type="EMBL" id="CADCTB010000216">
    <property type="protein sequence ID" value="CAA9276202.1"/>
    <property type="molecule type" value="Genomic_DNA"/>
</dbReference>
<feature type="compositionally biased region" description="Low complexity" evidence="1">
    <location>
        <begin position="88"/>
        <end position="98"/>
    </location>
</feature>
<organism evidence="2">
    <name type="scientific">uncultured Acidimicrobiales bacterium</name>
    <dbReference type="NCBI Taxonomy" id="310071"/>
    <lineage>
        <taxon>Bacteria</taxon>
        <taxon>Bacillati</taxon>
        <taxon>Actinomycetota</taxon>
        <taxon>Acidimicrobiia</taxon>
        <taxon>Acidimicrobiales</taxon>
        <taxon>environmental samples</taxon>
    </lineage>
</organism>
<proteinExistence type="predicted"/>
<feature type="compositionally biased region" description="Basic and acidic residues" evidence="1">
    <location>
        <begin position="114"/>
        <end position="124"/>
    </location>
</feature>
<accession>A0A6J4JC26</accession>